<feature type="non-terminal residue" evidence="3">
    <location>
        <position position="1"/>
    </location>
</feature>
<sequence>GTAYRLAPHIDQTKVYEAVFARLRSGGCVGIFPEGGSHDRTELLPLKAGVAIMALGALAESPGCGLKIVPVGMNYFHPHKFRSRAVVEFGAPFEIPQHLVELYRNNQRREAIGQVLDTVYQALSSVTVSAPDYDTLMMIQAARRLYNPTGRKLPLPVVVELNRRLAMGYERYKDDERISSLSRAVKGYNAQLRYLNLKDHQVQYARMSMLKVLVLFVYRSLKLAVLFACTVPGLLMFAPVFVATKVISRSKARAALAGSTVKVRGRDVMATWKILVALGLAPTLYHAYSIAVVAKVWHDGLWGRVPAWVPLWAVYLAAWPAMIGVTFAALRFGEVGMDIFKSLRPLVLCLVPTSTFNIHKLRARRAELSARLTDLINELGPEMFPDFDKTRL</sequence>
<proteinExistence type="predicted"/>
<keyword evidence="3" id="KW-0808">Transferase</keyword>
<dbReference type="OrthoDB" id="2427554at2759"/>
<keyword evidence="1" id="KW-0812">Transmembrane</keyword>
<evidence type="ECO:0000256" key="1">
    <source>
        <dbReference type="SAM" id="Phobius"/>
    </source>
</evidence>
<dbReference type="SUPFAM" id="SSF69593">
    <property type="entry name" value="Glycerol-3-phosphate (1)-acyltransferase"/>
    <property type="match status" value="1"/>
</dbReference>
<feature type="transmembrane region" description="Helical" evidence="1">
    <location>
        <begin position="223"/>
        <end position="243"/>
    </location>
</feature>
<dbReference type="AlphaFoldDB" id="A0A2S4KUM2"/>
<dbReference type="InterPro" id="IPR002123">
    <property type="entry name" value="Plipid/glycerol_acylTrfase"/>
</dbReference>
<keyword evidence="4" id="KW-1185">Reference proteome</keyword>
<dbReference type="Pfam" id="PF01553">
    <property type="entry name" value="Acyltransferase"/>
    <property type="match status" value="1"/>
</dbReference>
<evidence type="ECO:0000313" key="3">
    <source>
        <dbReference type="EMBL" id="POR33898.1"/>
    </source>
</evidence>
<dbReference type="PANTHER" id="PTHR31605:SF0">
    <property type="entry name" value="GLYCEROL-3-PHOSPHATE O-ACYLTRANSFERASE 1"/>
    <property type="match status" value="1"/>
</dbReference>
<dbReference type="PANTHER" id="PTHR31605">
    <property type="entry name" value="GLYCEROL-3-PHOSPHATE O-ACYLTRANSFERASE 1"/>
    <property type="match status" value="1"/>
</dbReference>
<evidence type="ECO:0000313" key="4">
    <source>
        <dbReference type="Proteomes" id="UP000237481"/>
    </source>
</evidence>
<comment type="caution">
    <text evidence="3">The sequence shown here is derived from an EMBL/GenBank/DDBJ whole genome shotgun (WGS) entry which is preliminary data.</text>
</comment>
<name>A0A2S4KUM2_9HYPO</name>
<reference evidence="3 4" key="1">
    <citation type="submission" date="2018-01" db="EMBL/GenBank/DDBJ databases">
        <title>Harnessing the power of phylogenomics to disentangle the directionality and signatures of interkingdom host jumping in the parasitic fungal genus Tolypocladium.</title>
        <authorList>
            <person name="Quandt C.A."/>
            <person name="Patterson W."/>
            <person name="Spatafora J.W."/>
        </authorList>
    </citation>
    <scope>NUCLEOTIDE SEQUENCE [LARGE SCALE GENOMIC DNA]</scope>
    <source>
        <strain evidence="3 4">NRBC 100945</strain>
    </source>
</reference>
<keyword evidence="3" id="KW-0012">Acyltransferase</keyword>
<evidence type="ECO:0000259" key="2">
    <source>
        <dbReference type="Pfam" id="PF01553"/>
    </source>
</evidence>
<dbReference type="InterPro" id="IPR052744">
    <property type="entry name" value="GPAT/DAPAT"/>
</dbReference>
<keyword evidence="1" id="KW-0472">Membrane</keyword>
<dbReference type="GO" id="GO:0004366">
    <property type="term" value="F:glycerol-3-phosphate O-acyltransferase activity"/>
    <property type="evidence" value="ECO:0007669"/>
    <property type="project" value="TreeGrafter"/>
</dbReference>
<accession>A0A2S4KUM2</accession>
<feature type="domain" description="Phospholipid/glycerol acyltransferase" evidence="2">
    <location>
        <begin position="13"/>
        <end position="73"/>
    </location>
</feature>
<feature type="transmembrane region" description="Helical" evidence="1">
    <location>
        <begin position="274"/>
        <end position="297"/>
    </location>
</feature>
<feature type="transmembrane region" description="Helical" evidence="1">
    <location>
        <begin position="309"/>
        <end position="332"/>
    </location>
</feature>
<dbReference type="Proteomes" id="UP000237481">
    <property type="component" value="Unassembled WGS sequence"/>
</dbReference>
<dbReference type="GO" id="GO:0008654">
    <property type="term" value="P:phospholipid biosynthetic process"/>
    <property type="evidence" value="ECO:0007669"/>
    <property type="project" value="TreeGrafter"/>
</dbReference>
<organism evidence="3 4">
    <name type="scientific">Tolypocladium paradoxum</name>
    <dbReference type="NCBI Taxonomy" id="94208"/>
    <lineage>
        <taxon>Eukaryota</taxon>
        <taxon>Fungi</taxon>
        <taxon>Dikarya</taxon>
        <taxon>Ascomycota</taxon>
        <taxon>Pezizomycotina</taxon>
        <taxon>Sordariomycetes</taxon>
        <taxon>Hypocreomycetidae</taxon>
        <taxon>Hypocreales</taxon>
        <taxon>Ophiocordycipitaceae</taxon>
        <taxon>Tolypocladium</taxon>
    </lineage>
</organism>
<feature type="non-terminal residue" evidence="3">
    <location>
        <position position="392"/>
    </location>
</feature>
<protein>
    <submittedName>
        <fullName evidence="3">Acyltransferase</fullName>
    </submittedName>
</protein>
<dbReference type="STRING" id="94208.A0A2S4KUM2"/>
<keyword evidence="1" id="KW-1133">Transmembrane helix</keyword>
<gene>
    <name evidence="3" type="ORF">TPAR_05904</name>
</gene>
<dbReference type="EMBL" id="PKSG01000618">
    <property type="protein sequence ID" value="POR33898.1"/>
    <property type="molecule type" value="Genomic_DNA"/>
</dbReference>
<dbReference type="GO" id="GO:0016287">
    <property type="term" value="F:glycerone-phosphate O-acyltransferase activity"/>
    <property type="evidence" value="ECO:0007669"/>
    <property type="project" value="TreeGrafter"/>
</dbReference>